<name>A0A1Y9TM20_9RHOD</name>
<feature type="transmembrane region" description="Helical" evidence="1">
    <location>
        <begin position="20"/>
        <end position="39"/>
    </location>
</feature>
<dbReference type="SUPFAM" id="SSF103511">
    <property type="entry name" value="Chlorophyll a-b binding protein"/>
    <property type="match status" value="1"/>
</dbReference>
<keyword evidence="2" id="KW-0150">Chloroplast</keyword>
<accession>A0A1Y9TM20</accession>
<sequence>MVKLYQNMWIIGFSLGAENWNGRLAMIGLLMALIIETVTNKNIIYILGFF</sequence>
<protein>
    <submittedName>
        <fullName evidence="2">Conserved hypothetical plastid protein</fullName>
    </submittedName>
</protein>
<evidence type="ECO:0000313" key="2">
    <source>
        <dbReference type="EMBL" id="ARO90718.1"/>
    </source>
</evidence>
<dbReference type="GeneID" id="32887417"/>
<keyword evidence="1" id="KW-1133">Transmembrane helix</keyword>
<reference evidence="2" key="1">
    <citation type="submission" date="2017-03" db="EMBL/GenBank/DDBJ databases">
        <title>The new red algal subphylum Proteorhodophytina comprises the largest and most divergent plastid genomes known.</title>
        <authorList>
            <person name="Munoz-Gomez S.A."/>
            <person name="Mejia-Franco F.G."/>
            <person name="Durnin K."/>
            <person name="Morgan C."/>
            <person name="Grisdale C.J."/>
            <person name="Archibald J.M."/>
            <person name="Slamovits C.H."/>
        </authorList>
    </citation>
    <scope>NUCLEOTIDE SEQUENCE</scope>
    <source>
        <strain evidence="2">NIES-2742</strain>
    </source>
</reference>
<proteinExistence type="predicted"/>
<keyword evidence="2" id="KW-0934">Plastid</keyword>
<gene>
    <name evidence="2" type="primary">ycf17</name>
</gene>
<geneLocation type="chloroplast" evidence="2"/>
<dbReference type="RefSeq" id="YP_009370229.1">
    <property type="nucleotide sequence ID" value="NC_034787.1"/>
</dbReference>
<keyword evidence="1" id="KW-0472">Membrane</keyword>
<dbReference type="AlphaFoldDB" id="A0A1Y9TM20"/>
<evidence type="ECO:0000256" key="1">
    <source>
        <dbReference type="SAM" id="Phobius"/>
    </source>
</evidence>
<organism evidence="2">
    <name type="scientific">Bulboplastis apyrenoidosa</name>
    <dbReference type="NCBI Taxonomy" id="1070855"/>
    <lineage>
        <taxon>Eukaryota</taxon>
        <taxon>Rhodophyta</taxon>
        <taxon>Rhodellophyceae</taxon>
        <taxon>Dixoniellales</taxon>
        <taxon>Dixoniellaceae</taxon>
        <taxon>Bulboplastis</taxon>
    </lineage>
</organism>
<keyword evidence="1" id="KW-0812">Transmembrane</keyword>
<dbReference type="EMBL" id="KY709209">
    <property type="protein sequence ID" value="ARO90718.1"/>
    <property type="molecule type" value="Genomic_DNA"/>
</dbReference>